<dbReference type="KEGG" id="pbk:Back11_41900"/>
<dbReference type="Proteomes" id="UP000275368">
    <property type="component" value="Chromosome"/>
</dbReference>
<keyword evidence="2" id="KW-0378">Hydrolase</keyword>
<dbReference type="RefSeq" id="WP_125661586.1">
    <property type="nucleotide sequence ID" value="NZ_AP019308.1"/>
</dbReference>
<dbReference type="PANTHER" id="PTHR42815">
    <property type="entry name" value="FAD-BINDING, PUTATIVE (AFU_ORTHOLOGUE AFUA_6G07600)-RELATED"/>
    <property type="match status" value="1"/>
</dbReference>
<dbReference type="OrthoDB" id="9796486at2"/>
<dbReference type="Pfam" id="PF01243">
    <property type="entry name" value="PNPOx_N"/>
    <property type="match status" value="1"/>
</dbReference>
<dbReference type="GO" id="GO:0016787">
    <property type="term" value="F:hydrolase activity"/>
    <property type="evidence" value="ECO:0007669"/>
    <property type="project" value="UniProtKB-KW"/>
</dbReference>
<dbReference type="InterPro" id="IPR011576">
    <property type="entry name" value="Pyridox_Oxase_N"/>
</dbReference>
<dbReference type="PANTHER" id="PTHR42815:SF2">
    <property type="entry name" value="FAD-BINDING, PUTATIVE (AFU_ORTHOLOGUE AFUA_6G07600)-RELATED"/>
    <property type="match status" value="1"/>
</dbReference>
<sequence length="211" mass="23977">MSSAKFKHIVHTEEELRELLGYPSELVKQKAIDYIDQHCRDYIAKTPLLFIGTTDEHGLCDVSPRGDAAGFVLVLDEKHLVIPERPGNRRWDTLLNLMSNGRIGLIFLIPGLEETLRINGQAYVIRDQDILEQMTAYGKEPLIGIGVEVEECYIHCAKAFKRSKVWNAETWIEPDSRPVASKILAAHVNQAGITETDIEQSLKESYEKRLY</sequence>
<dbReference type="EMBL" id="AP019308">
    <property type="protein sequence ID" value="BBH22845.1"/>
    <property type="molecule type" value="Genomic_DNA"/>
</dbReference>
<evidence type="ECO:0000313" key="3">
    <source>
        <dbReference type="Proteomes" id="UP000275368"/>
    </source>
</evidence>
<dbReference type="InterPro" id="IPR012349">
    <property type="entry name" value="Split_barrel_FMN-bd"/>
</dbReference>
<keyword evidence="3" id="KW-1185">Reference proteome</keyword>
<proteinExistence type="predicted"/>
<evidence type="ECO:0000313" key="2">
    <source>
        <dbReference type="EMBL" id="BBH22845.1"/>
    </source>
</evidence>
<protein>
    <submittedName>
        <fullName evidence="2">Phosphohydrolase</fullName>
    </submittedName>
</protein>
<dbReference type="NCBIfam" id="TIGR04025">
    <property type="entry name" value="PPOX_FMN_DR2398"/>
    <property type="match status" value="1"/>
</dbReference>
<gene>
    <name evidence="2" type="ORF">Back11_41900</name>
</gene>
<name>A0A3G9J3B2_9BACL</name>
<evidence type="ECO:0000259" key="1">
    <source>
        <dbReference type="Pfam" id="PF01243"/>
    </source>
</evidence>
<organism evidence="2 3">
    <name type="scientific">Paenibacillus baekrokdamisoli</name>
    <dbReference type="NCBI Taxonomy" id="1712516"/>
    <lineage>
        <taxon>Bacteria</taxon>
        <taxon>Bacillati</taxon>
        <taxon>Bacillota</taxon>
        <taxon>Bacilli</taxon>
        <taxon>Bacillales</taxon>
        <taxon>Paenibacillaceae</taxon>
        <taxon>Paenibacillus</taxon>
    </lineage>
</organism>
<dbReference type="Gene3D" id="2.30.110.10">
    <property type="entry name" value="Electron Transport, Fmn-binding Protein, Chain A"/>
    <property type="match status" value="1"/>
</dbReference>
<dbReference type="AlphaFoldDB" id="A0A3G9J3B2"/>
<dbReference type="InterPro" id="IPR024029">
    <property type="entry name" value="Pyridox_Oxase_FMN-dep"/>
</dbReference>
<reference evidence="2 3" key="1">
    <citation type="submission" date="2018-11" db="EMBL/GenBank/DDBJ databases">
        <title>Complete genome sequence of Paenibacillus baekrokdamisoli strain KCTC 33723.</title>
        <authorList>
            <person name="Kang S.W."/>
            <person name="Lee K.C."/>
            <person name="Kim K.K."/>
            <person name="Kim J.S."/>
            <person name="Kim D.S."/>
            <person name="Ko S.H."/>
            <person name="Yang S.H."/>
            <person name="Lee J.S."/>
        </authorList>
    </citation>
    <scope>NUCLEOTIDE SEQUENCE [LARGE SCALE GENOMIC DNA]</scope>
    <source>
        <strain evidence="2 3">KCTC 33723</strain>
    </source>
</reference>
<accession>A0A3G9J3B2</accession>
<dbReference type="SUPFAM" id="SSF50475">
    <property type="entry name" value="FMN-binding split barrel"/>
    <property type="match status" value="1"/>
</dbReference>
<feature type="domain" description="Pyridoxamine 5'-phosphate oxidase N-terminal" evidence="1">
    <location>
        <begin position="35"/>
        <end position="140"/>
    </location>
</feature>